<sequence>MMSIPDKHYDVFISFRGEDTRRNFTSHLHSQLIDSNIWTYTDHNLSKGHEVWPALCSAIHNSHIAIVVFSRNYATSKWCLKELVKILECRKNEGLVVIPVFYRVDPSDIRNQRGSYGEAFAKHVRGINEKGVEDYVENENQVSQWKSALTQAANISGWDSCSRDYRNDSQLIKKIVKDVEEKRNIVSLYEVGGEIEDLVGIDKLCEDVKLLLAKEQKTNWLLKNGQVIGIWGMAGIGKTTIAKAVFCQLFPQYDSVCFLSNVREESKRLGLSDLHDRLLCELLKDENPKSTFIKRKLGSKKVFIVLDDVDSADQIDELCRECKYAGPDSKLIITTRNKHLLTARVDEDSIYEVKTWSFDKSMELFRLHAFKGKYHQKGYEGLSKRAVEYAGGLPLALKVLGSNLHSRTAEFWDSELRKLITDPNDKIQNVLQVSYDGLNRLEKKIFLDIAFFFKDERKDFALRVLNACGFHATSGMKVLEDKALITISNRERIHIHDLQQEMGLKIVRQDIEDPGKRSRLRDIEEVSDVLENKMGSDAIEGIKLDLSEIDDFHLNADTFNMMTNLRFLILYVPLGKRSGNVEYPRVFNKFPAKLRYLEWHGYNLNSLPPTFNAKMLVEIRMPRSNVVELWWGVKDVPNLVRIDLTECKQLKNLPDLCKATKLQWVNLSGCESLRDVHPSILSLDTLETLIVDNCKKLKCLKGEKHLKSLRTISVDGCTNLKEFAVSSDSMTKLDLRNTGIEKLNSSIGRLTTLTWLNLEGLRLRNLPNELSYIQHLKELRISSCRLVIDRQKLHVLFDGLITLQKLHLKDCCNLNELPDNINNLSLLYELRLDGSSVKVLSESIRHLKNLEILSLKGCTKLQSLPELPLLIKEFNAVNCGSLVTVSTLNTFGERMIGRDKFISFQNCKKLDGSSLRRIMLGAYLTIMKAVTENIYVRTYGLKVHSYNYTSIKVCFPGSKVPEQFTSQTRDSSVPIKFPSDSNYLGIVLCAVLSPFEGMKKNGAKIYCQCYLADGRKLGHASAWYHKAIPDLNSDHVFMWYDAFHFDSIFRSHETQVSFVFYLTITNDKGEREILNLGTKECGICLIFDPESQHIATITELETSDENRCNEVRNQELGTWLRHFFYLGLCLGIFLCAAVVAKSRHLR</sequence>
<dbReference type="InterPro" id="IPR044974">
    <property type="entry name" value="Disease_R_plants"/>
</dbReference>
<dbReference type="GO" id="GO:0043531">
    <property type="term" value="F:ADP binding"/>
    <property type="evidence" value="ECO:0007669"/>
    <property type="project" value="InterPro"/>
</dbReference>
<dbReference type="Pfam" id="PF01582">
    <property type="entry name" value="TIR"/>
    <property type="match status" value="1"/>
</dbReference>
<dbReference type="SUPFAM" id="SSF52200">
    <property type="entry name" value="Toll/Interleukin receptor TIR domain"/>
    <property type="match status" value="1"/>
</dbReference>
<dbReference type="InterPro" id="IPR058192">
    <property type="entry name" value="WHD_ROQ1-like"/>
</dbReference>
<dbReference type="InterPro" id="IPR042197">
    <property type="entry name" value="Apaf_helical"/>
</dbReference>
<evidence type="ECO:0000313" key="9">
    <source>
        <dbReference type="EMBL" id="CAL0299888.1"/>
    </source>
</evidence>
<protein>
    <recommendedName>
        <fullName evidence="1">ADP-ribosyl cyclase/cyclic ADP-ribose hydrolase</fullName>
        <ecNumber evidence="1">3.2.2.6</ecNumber>
    </recommendedName>
</protein>
<evidence type="ECO:0000256" key="5">
    <source>
        <dbReference type="ARBA" id="ARBA00023027"/>
    </source>
</evidence>
<dbReference type="Proteomes" id="UP001497480">
    <property type="component" value="Unassembled WGS sequence"/>
</dbReference>
<dbReference type="InterPro" id="IPR032675">
    <property type="entry name" value="LRR_dom_sf"/>
</dbReference>
<evidence type="ECO:0000256" key="4">
    <source>
        <dbReference type="ARBA" id="ARBA00022801"/>
    </source>
</evidence>
<keyword evidence="2" id="KW-0433">Leucine-rich repeat</keyword>
<dbReference type="Gene3D" id="1.10.8.430">
    <property type="entry name" value="Helical domain of apoptotic protease-activating factors"/>
    <property type="match status" value="1"/>
</dbReference>
<dbReference type="EC" id="3.2.2.6" evidence="1"/>
<dbReference type="InterPro" id="IPR002182">
    <property type="entry name" value="NB-ARC"/>
</dbReference>
<dbReference type="SUPFAM" id="SSF52540">
    <property type="entry name" value="P-loop containing nucleoside triphosphate hydrolases"/>
    <property type="match status" value="1"/>
</dbReference>
<dbReference type="Pfam" id="PF20160">
    <property type="entry name" value="C-JID"/>
    <property type="match status" value="1"/>
</dbReference>
<evidence type="ECO:0000256" key="1">
    <source>
        <dbReference type="ARBA" id="ARBA00011982"/>
    </source>
</evidence>
<dbReference type="InterPro" id="IPR035897">
    <property type="entry name" value="Toll_tir_struct_dom_sf"/>
</dbReference>
<dbReference type="PANTHER" id="PTHR11017:SF562">
    <property type="entry name" value="ADP-RIBOSYL CYCLASE_CYCLIC ADP-RIBOSE HYDROLASE"/>
    <property type="match status" value="1"/>
</dbReference>
<dbReference type="Pfam" id="PF23282">
    <property type="entry name" value="WHD_ROQ1"/>
    <property type="match status" value="1"/>
</dbReference>
<organism evidence="9 10">
    <name type="scientific">Lupinus luteus</name>
    <name type="common">European yellow lupine</name>
    <dbReference type="NCBI Taxonomy" id="3873"/>
    <lineage>
        <taxon>Eukaryota</taxon>
        <taxon>Viridiplantae</taxon>
        <taxon>Streptophyta</taxon>
        <taxon>Embryophyta</taxon>
        <taxon>Tracheophyta</taxon>
        <taxon>Spermatophyta</taxon>
        <taxon>Magnoliopsida</taxon>
        <taxon>eudicotyledons</taxon>
        <taxon>Gunneridae</taxon>
        <taxon>Pentapetalae</taxon>
        <taxon>rosids</taxon>
        <taxon>fabids</taxon>
        <taxon>Fabales</taxon>
        <taxon>Fabaceae</taxon>
        <taxon>Papilionoideae</taxon>
        <taxon>50 kb inversion clade</taxon>
        <taxon>genistoids sensu lato</taxon>
        <taxon>core genistoids</taxon>
        <taxon>Genisteae</taxon>
        <taxon>Lupinus</taxon>
    </lineage>
</organism>
<dbReference type="Gene3D" id="3.80.10.10">
    <property type="entry name" value="Ribonuclease Inhibitor"/>
    <property type="match status" value="2"/>
</dbReference>
<dbReference type="PANTHER" id="PTHR11017">
    <property type="entry name" value="LEUCINE-RICH REPEAT-CONTAINING PROTEIN"/>
    <property type="match status" value="1"/>
</dbReference>
<dbReference type="InterPro" id="IPR003593">
    <property type="entry name" value="AAA+_ATPase"/>
</dbReference>
<comment type="catalytic activity">
    <reaction evidence="6">
        <text>NAD(+) + H2O = ADP-D-ribose + nicotinamide + H(+)</text>
        <dbReference type="Rhea" id="RHEA:16301"/>
        <dbReference type="ChEBI" id="CHEBI:15377"/>
        <dbReference type="ChEBI" id="CHEBI:15378"/>
        <dbReference type="ChEBI" id="CHEBI:17154"/>
        <dbReference type="ChEBI" id="CHEBI:57540"/>
        <dbReference type="ChEBI" id="CHEBI:57967"/>
        <dbReference type="EC" id="3.2.2.6"/>
    </reaction>
    <physiologicalReaction direction="left-to-right" evidence="6">
        <dbReference type="Rhea" id="RHEA:16302"/>
    </physiologicalReaction>
</comment>
<keyword evidence="7" id="KW-1133">Transmembrane helix</keyword>
<keyword evidence="4" id="KW-0378">Hydrolase</keyword>
<dbReference type="PRINTS" id="PR00364">
    <property type="entry name" value="DISEASERSIST"/>
</dbReference>
<reference evidence="9 10" key="1">
    <citation type="submission" date="2024-03" db="EMBL/GenBank/DDBJ databases">
        <authorList>
            <person name="Martinez-Hernandez J."/>
        </authorList>
    </citation>
    <scope>NUCLEOTIDE SEQUENCE [LARGE SCALE GENOMIC DNA]</scope>
</reference>
<dbReference type="InterPro" id="IPR027417">
    <property type="entry name" value="P-loop_NTPase"/>
</dbReference>
<dbReference type="EMBL" id="CAXHTB010000001">
    <property type="protein sequence ID" value="CAL0299888.1"/>
    <property type="molecule type" value="Genomic_DNA"/>
</dbReference>
<evidence type="ECO:0000256" key="2">
    <source>
        <dbReference type="ARBA" id="ARBA00022614"/>
    </source>
</evidence>
<proteinExistence type="predicted"/>
<dbReference type="AlphaFoldDB" id="A0AAV1VSU0"/>
<evidence type="ECO:0000256" key="7">
    <source>
        <dbReference type="SAM" id="Phobius"/>
    </source>
</evidence>
<dbReference type="SMART" id="SM00255">
    <property type="entry name" value="TIR"/>
    <property type="match status" value="1"/>
</dbReference>
<feature type="transmembrane region" description="Helical" evidence="7">
    <location>
        <begin position="1119"/>
        <end position="1140"/>
    </location>
</feature>
<dbReference type="SMART" id="SM00382">
    <property type="entry name" value="AAA"/>
    <property type="match status" value="1"/>
</dbReference>
<keyword evidence="7" id="KW-0812">Transmembrane</keyword>
<dbReference type="GO" id="GO:0061809">
    <property type="term" value="F:NAD+ nucleosidase activity, cyclic ADP-ribose generating"/>
    <property type="evidence" value="ECO:0007669"/>
    <property type="project" value="UniProtKB-EC"/>
</dbReference>
<dbReference type="FunFam" id="3.40.50.10140:FF:000007">
    <property type="entry name" value="Disease resistance protein (TIR-NBS-LRR class)"/>
    <property type="match status" value="1"/>
</dbReference>
<dbReference type="InterPro" id="IPR045344">
    <property type="entry name" value="C-JID"/>
</dbReference>
<keyword evidence="3" id="KW-0677">Repeat</keyword>
<name>A0AAV1VSU0_LUPLU</name>
<keyword evidence="5" id="KW-0520">NAD</keyword>
<evidence type="ECO:0000256" key="6">
    <source>
        <dbReference type="ARBA" id="ARBA00047304"/>
    </source>
</evidence>
<dbReference type="InterPro" id="IPR000157">
    <property type="entry name" value="TIR_dom"/>
</dbReference>
<keyword evidence="10" id="KW-1185">Reference proteome</keyword>
<accession>A0AAV1VSU0</accession>
<comment type="caution">
    <text evidence="9">The sequence shown here is derived from an EMBL/GenBank/DDBJ whole genome shotgun (WGS) entry which is preliminary data.</text>
</comment>
<feature type="domain" description="TIR" evidence="8">
    <location>
        <begin position="7"/>
        <end position="183"/>
    </location>
</feature>
<dbReference type="GO" id="GO:0007165">
    <property type="term" value="P:signal transduction"/>
    <property type="evidence" value="ECO:0007669"/>
    <property type="project" value="InterPro"/>
</dbReference>
<evidence type="ECO:0000256" key="3">
    <source>
        <dbReference type="ARBA" id="ARBA00022737"/>
    </source>
</evidence>
<dbReference type="Gene3D" id="3.40.50.10140">
    <property type="entry name" value="Toll/interleukin-1 receptor homology (TIR) domain"/>
    <property type="match status" value="1"/>
</dbReference>
<evidence type="ECO:0000259" key="8">
    <source>
        <dbReference type="PROSITE" id="PS50104"/>
    </source>
</evidence>
<dbReference type="PROSITE" id="PS50104">
    <property type="entry name" value="TIR"/>
    <property type="match status" value="1"/>
</dbReference>
<evidence type="ECO:0000313" key="10">
    <source>
        <dbReference type="Proteomes" id="UP001497480"/>
    </source>
</evidence>
<gene>
    <name evidence="9" type="ORF">LLUT_LOCUS948</name>
</gene>
<dbReference type="SUPFAM" id="SSF52058">
    <property type="entry name" value="L domain-like"/>
    <property type="match status" value="1"/>
</dbReference>
<dbReference type="Gene3D" id="3.40.50.300">
    <property type="entry name" value="P-loop containing nucleotide triphosphate hydrolases"/>
    <property type="match status" value="1"/>
</dbReference>
<dbReference type="Pfam" id="PF00931">
    <property type="entry name" value="NB-ARC"/>
    <property type="match status" value="1"/>
</dbReference>
<keyword evidence="7" id="KW-0472">Membrane</keyword>
<dbReference type="GO" id="GO:0006952">
    <property type="term" value="P:defense response"/>
    <property type="evidence" value="ECO:0007669"/>
    <property type="project" value="InterPro"/>
</dbReference>